<dbReference type="InterPro" id="IPR001650">
    <property type="entry name" value="Helicase_C-like"/>
</dbReference>
<evidence type="ECO:0000256" key="8">
    <source>
        <dbReference type="ARBA" id="ARBA00023235"/>
    </source>
</evidence>
<dbReference type="GO" id="GO:0004386">
    <property type="term" value="F:helicase activity"/>
    <property type="evidence" value="ECO:0007669"/>
    <property type="project" value="UniProtKB-KW"/>
</dbReference>
<keyword evidence="4 12" id="KW-0347">Helicase</keyword>
<keyword evidence="1" id="KW-0547">Nucleotide-binding</keyword>
<dbReference type="InterPro" id="IPR014001">
    <property type="entry name" value="Helicase_ATP-bd"/>
</dbReference>
<feature type="domain" description="Helicase C-terminal" evidence="11">
    <location>
        <begin position="312"/>
        <end position="462"/>
    </location>
</feature>
<evidence type="ECO:0000256" key="6">
    <source>
        <dbReference type="ARBA" id="ARBA00023125"/>
    </source>
</evidence>
<dbReference type="PANTHER" id="PTHR47962:SF5">
    <property type="entry name" value="ATP-DEPENDENT HELICASE LHR-RELATED"/>
    <property type="match status" value="1"/>
</dbReference>
<reference evidence="13" key="1">
    <citation type="journal article" date="2019" name="Int. J. Syst. Evol. Microbiol.">
        <title>The Global Catalogue of Microorganisms (GCM) 10K type strain sequencing project: providing services to taxonomists for standard genome sequencing and annotation.</title>
        <authorList>
            <consortium name="The Broad Institute Genomics Platform"/>
            <consortium name="The Broad Institute Genome Sequencing Center for Infectious Disease"/>
            <person name="Wu L."/>
            <person name="Ma J."/>
        </authorList>
    </citation>
    <scope>NUCLEOTIDE SEQUENCE [LARGE SCALE GENOMIC DNA]</scope>
    <source>
        <strain evidence="13">KCTC 12907</strain>
    </source>
</reference>
<dbReference type="RefSeq" id="WP_378046759.1">
    <property type="nucleotide sequence ID" value="NZ_JBHMDN010000012.1"/>
</dbReference>
<dbReference type="InterPro" id="IPR055368">
    <property type="entry name" value="WH3_Lhr"/>
</dbReference>
<dbReference type="InterPro" id="IPR013701">
    <property type="entry name" value="Lhr-like_DEAD/DEAH_assoc"/>
</dbReference>
<feature type="region of interest" description="Disordered" evidence="9">
    <location>
        <begin position="225"/>
        <end position="276"/>
    </location>
</feature>
<dbReference type="Pfam" id="PF23235">
    <property type="entry name" value="WHD_3rd_Lhr"/>
    <property type="match status" value="1"/>
</dbReference>
<dbReference type="InterPro" id="IPR055367">
    <property type="entry name" value="WH4_Lhr"/>
</dbReference>
<keyword evidence="5" id="KW-0067">ATP-binding</keyword>
<evidence type="ECO:0000256" key="2">
    <source>
        <dbReference type="ARBA" id="ARBA00022763"/>
    </source>
</evidence>
<evidence type="ECO:0000313" key="13">
    <source>
        <dbReference type="Proteomes" id="UP001596378"/>
    </source>
</evidence>
<dbReference type="PROSITE" id="PS51192">
    <property type="entry name" value="HELICASE_ATP_BIND_1"/>
    <property type="match status" value="1"/>
</dbReference>
<dbReference type="Pfam" id="PF23234">
    <property type="entry name" value="WHD_4th_Lhr"/>
    <property type="match status" value="1"/>
</dbReference>
<dbReference type="Pfam" id="PF00271">
    <property type="entry name" value="Helicase_C"/>
    <property type="match status" value="1"/>
</dbReference>
<dbReference type="SMART" id="SM00487">
    <property type="entry name" value="DEXDc"/>
    <property type="match status" value="1"/>
</dbReference>
<evidence type="ECO:0000256" key="4">
    <source>
        <dbReference type="ARBA" id="ARBA00022806"/>
    </source>
</evidence>
<keyword evidence="8" id="KW-0413">Isomerase</keyword>
<evidence type="ECO:0000259" key="10">
    <source>
        <dbReference type="PROSITE" id="PS51192"/>
    </source>
</evidence>
<sequence>MANSNPKIPFHPVLSGWFAETFGEPTDVQKQAWQAIAEGRHTLIAAPTGSGKTLAALLPCLDRVVRAKSDPSRREAAGVRILYITPLKALNNDIHHHALGFVEQLQARAEASGAAWPGIRSEVRTGDTSASKRAAILRRPPELLVTTPESLYLLLTSEKGRAILAAVEQVIVDEIHDVAADKRGAHLSLSLERLERLGGRPVQRIGVSATQNPLERVARFLGGWEPGSREEAGAGHGTKATETQRDTVATKTGRSTEEAGAGRGMETAGQPEMKPRPVAIVESRMSKSMSVSITMPDQSQPAATREAVWLPLLDRIMKEMEGCRSVLLFVNSRRLCERLCLRLNDHVGYEMARSHHGSISRERRLEVERMLKEGSLCCIVATSSLELGIDVGHIDLVIQLDSPLEASRGIQRIGRAGHAVGEASRGLLLARQKAVLPELAVLGRLIARREIEEIRIPEAPLDVLTQHIVAMVAVEDWELGDLLRLVRQSDSYRDYPQRRLESALQVLSGYYPFARPLLDWDRAANRLTKRSNTAMAAVTGVGTIPQSGNYPVHHLESRAHLGELDEEFIQESQVGDVFQLGTSSWMIREIRNDRVYVAEAGNRFSEIPFWRNEAGSRPYELGLKVGVFVRELADGLGLEDETDEREKKERELADEREQEEEKRERELTDEREQGQKKKEREQADEREQEKKERELVDAACEWLGGHYGMDRIASEQLIELIRSQSRACALPTDRQIVIEHYRDVMNQTHVIVHNLCGRTVNRAWLLAIKRQFEQLLPYRLYGNAKDNGIEFVLPEWDASWLQAIRQVTPGNLELLLTEAISDSPLLGIAFRRIAENSLLLSRSFTRTPLWQKRLRSEELLRSALPYAESFPYLREAMSECLRDYLGIDQLREWLTKLVSGEVAVVVKETAYPSPLAAQFIADYVNMQVYEGDGFDESTRLRLLGISKEMAAQIFGGADLGQAVSPEVVESESRRMSDPEQVPANAADLASLLKRRGDLTSAEIVRLAGEPGLVWLGQLQEQGRASAIDLAGDGEFRWIAADEAETYAAFPETPESVLFVLGRYAEHVVSFTEAELCERYPALSLPKAREAVEELLDKGVIERAPHAVSDEERLWTSAKVASLLVRLSIRQARSKAEPIDPARWCGQIALRQHAWQGAQLQGSEGLLTVLERLQGLFLPLSHWETIVLPTRVTGYRKEYLDQLCASGELVWIGRKEEGDKEGKVAFFLTESRPLYAAFLEEAAGKPSRHPELLGRIEDGGASFLTRLSREEGKTPSELLPDLLDLAWEGRVSNDQFAPLRLQVGAAKPKQWERAGSGQGRWYATSSLLEGGGQAAEEGPGRPAPQKDSPVLVWTHHLLNVYGLINKELVAKTAPYSWEHFYPTLKKLEEWGALTRGSFVKGVSSLQFTTRELSESIRQPLPDTAEPSLAVLASADPAIPFGLLMDWPREEGGASYARKPGNFLVMQGERWLFWLENNGKRAFGAPGASEGQEEPATERQAAMLLQAFQAIIRSRKLVKIKVDSWNGRPILETDLGRRLHELGGERDMRSLVFWSK</sequence>
<dbReference type="PANTHER" id="PTHR47962">
    <property type="entry name" value="ATP-DEPENDENT HELICASE LHR-RELATED-RELATED"/>
    <property type="match status" value="1"/>
</dbReference>
<feature type="compositionally biased region" description="Basic and acidic residues" evidence="9">
    <location>
        <begin position="644"/>
        <end position="692"/>
    </location>
</feature>
<dbReference type="Pfam" id="PF08494">
    <property type="entry name" value="DEAD_assoc"/>
    <property type="match status" value="1"/>
</dbReference>
<dbReference type="EC" id="3.6.4.-" evidence="12"/>
<keyword evidence="6" id="KW-0238">DNA-binding</keyword>
<evidence type="ECO:0000256" key="5">
    <source>
        <dbReference type="ARBA" id="ARBA00022840"/>
    </source>
</evidence>
<accession>A0ABW2F1H7</accession>
<dbReference type="PROSITE" id="PS51194">
    <property type="entry name" value="HELICASE_CTER"/>
    <property type="match status" value="1"/>
</dbReference>
<evidence type="ECO:0000256" key="9">
    <source>
        <dbReference type="SAM" id="MobiDB-lite"/>
    </source>
</evidence>
<dbReference type="InterPro" id="IPR011545">
    <property type="entry name" value="DEAD/DEAH_box_helicase_dom"/>
</dbReference>
<feature type="domain" description="Helicase ATP-binding" evidence="10">
    <location>
        <begin position="33"/>
        <end position="229"/>
    </location>
</feature>
<dbReference type="Gene3D" id="3.40.50.300">
    <property type="entry name" value="P-loop containing nucleotide triphosphate hydrolases"/>
    <property type="match status" value="2"/>
</dbReference>
<gene>
    <name evidence="12" type="ORF">ACFQMJ_00395</name>
</gene>
<keyword evidence="2" id="KW-0227">DNA damage</keyword>
<comment type="caution">
    <text evidence="12">The sequence shown here is derived from an EMBL/GenBank/DDBJ whole genome shotgun (WGS) entry which is preliminary data.</text>
</comment>
<keyword evidence="13" id="KW-1185">Reference proteome</keyword>
<dbReference type="EMBL" id="JBHTAI010000001">
    <property type="protein sequence ID" value="MFC7146975.1"/>
    <property type="molecule type" value="Genomic_DNA"/>
</dbReference>
<dbReference type="InterPro" id="IPR045628">
    <property type="entry name" value="Lhr_WH_dom"/>
</dbReference>
<dbReference type="Pfam" id="PF00270">
    <property type="entry name" value="DEAD"/>
    <property type="match status" value="1"/>
</dbReference>
<organism evidence="12 13">
    <name type="scientific">Cohnella cellulosilytica</name>
    <dbReference type="NCBI Taxonomy" id="986710"/>
    <lineage>
        <taxon>Bacteria</taxon>
        <taxon>Bacillati</taxon>
        <taxon>Bacillota</taxon>
        <taxon>Bacilli</taxon>
        <taxon>Bacillales</taxon>
        <taxon>Paenibacillaceae</taxon>
        <taxon>Cohnella</taxon>
    </lineage>
</organism>
<name>A0ABW2F1H7_9BACL</name>
<proteinExistence type="predicted"/>
<dbReference type="Proteomes" id="UP001596378">
    <property type="component" value="Unassembled WGS sequence"/>
</dbReference>
<keyword evidence="3 12" id="KW-0378">Hydrolase</keyword>
<keyword evidence="7" id="KW-0234">DNA repair</keyword>
<evidence type="ECO:0000313" key="12">
    <source>
        <dbReference type="EMBL" id="MFC7146975.1"/>
    </source>
</evidence>
<dbReference type="SUPFAM" id="SSF52540">
    <property type="entry name" value="P-loop containing nucleoside triphosphate hydrolases"/>
    <property type="match status" value="1"/>
</dbReference>
<evidence type="ECO:0000259" key="11">
    <source>
        <dbReference type="PROSITE" id="PS51194"/>
    </source>
</evidence>
<dbReference type="InterPro" id="IPR052511">
    <property type="entry name" value="ATP-dep_Helicase"/>
</dbReference>
<evidence type="ECO:0000256" key="3">
    <source>
        <dbReference type="ARBA" id="ARBA00022801"/>
    </source>
</evidence>
<evidence type="ECO:0000256" key="7">
    <source>
        <dbReference type="ARBA" id="ARBA00023204"/>
    </source>
</evidence>
<dbReference type="GO" id="GO:0016787">
    <property type="term" value="F:hydrolase activity"/>
    <property type="evidence" value="ECO:0007669"/>
    <property type="project" value="UniProtKB-KW"/>
</dbReference>
<protein>
    <submittedName>
        <fullName evidence="12">DEAD/DEAH box helicase</fullName>
        <ecNumber evidence="12">3.6.4.-</ecNumber>
    </submittedName>
</protein>
<dbReference type="InterPro" id="IPR027417">
    <property type="entry name" value="P-loop_NTPase"/>
</dbReference>
<dbReference type="SMART" id="SM00490">
    <property type="entry name" value="HELICc"/>
    <property type="match status" value="1"/>
</dbReference>
<dbReference type="Pfam" id="PF19306">
    <property type="entry name" value="WHD_Lhr"/>
    <property type="match status" value="1"/>
</dbReference>
<evidence type="ECO:0000256" key="1">
    <source>
        <dbReference type="ARBA" id="ARBA00022741"/>
    </source>
</evidence>
<feature type="region of interest" description="Disordered" evidence="9">
    <location>
        <begin position="638"/>
        <end position="692"/>
    </location>
</feature>